<evidence type="ECO:0000259" key="6">
    <source>
        <dbReference type="Pfam" id="PF13679"/>
    </source>
</evidence>
<dbReference type="CDD" id="cd02440">
    <property type="entry name" value="AdoMet_MTases"/>
    <property type="match status" value="1"/>
</dbReference>
<dbReference type="AlphaFoldDB" id="A0A1V9ZYA7"/>
<keyword evidence="7" id="KW-0808">Transferase</keyword>
<dbReference type="Gene3D" id="3.40.50.150">
    <property type="entry name" value="Vaccinia Virus protein VP39"/>
    <property type="match status" value="1"/>
</dbReference>
<feature type="transmembrane region" description="Helical" evidence="5">
    <location>
        <begin position="31"/>
        <end position="51"/>
    </location>
</feature>
<keyword evidence="4 5" id="KW-0472">Membrane</keyword>
<feature type="transmembrane region" description="Helical" evidence="5">
    <location>
        <begin position="122"/>
        <end position="145"/>
    </location>
</feature>
<dbReference type="EMBL" id="JNBS01001042">
    <property type="protein sequence ID" value="OQS03015.1"/>
    <property type="molecule type" value="Genomic_DNA"/>
</dbReference>
<feature type="non-terminal residue" evidence="7">
    <location>
        <position position="1"/>
    </location>
</feature>
<comment type="subcellular location">
    <subcellularLocation>
        <location evidence="1">Membrane</location>
        <topology evidence="1">Multi-pass membrane protein</topology>
    </subcellularLocation>
</comment>
<evidence type="ECO:0000313" key="8">
    <source>
        <dbReference type="Proteomes" id="UP000243217"/>
    </source>
</evidence>
<dbReference type="GO" id="GO:0005737">
    <property type="term" value="C:cytoplasm"/>
    <property type="evidence" value="ECO:0007669"/>
    <property type="project" value="TreeGrafter"/>
</dbReference>
<evidence type="ECO:0000256" key="4">
    <source>
        <dbReference type="ARBA" id="ARBA00023136"/>
    </source>
</evidence>
<protein>
    <submittedName>
        <fullName evidence="7">Glutathione S-transferase C-terminal domain-containing protein</fullName>
    </submittedName>
</protein>
<dbReference type="PANTHER" id="PTHR13369">
    <property type="match status" value="1"/>
</dbReference>
<dbReference type="PANTHER" id="PTHR13369:SF0">
    <property type="entry name" value="GLUTATHIONE S-TRANSFERASE C-TERMINAL DOMAIN-CONTAINING PROTEIN"/>
    <property type="match status" value="1"/>
</dbReference>
<evidence type="ECO:0000256" key="3">
    <source>
        <dbReference type="ARBA" id="ARBA00022989"/>
    </source>
</evidence>
<accession>A0A1V9ZYA7</accession>
<dbReference type="SUPFAM" id="SSF53335">
    <property type="entry name" value="S-adenosyl-L-methionine-dependent methyltransferases"/>
    <property type="match status" value="1"/>
</dbReference>
<keyword evidence="3 5" id="KW-1133">Transmembrane helix</keyword>
<dbReference type="InterPro" id="IPR029063">
    <property type="entry name" value="SAM-dependent_MTases_sf"/>
</dbReference>
<keyword evidence="8" id="KW-1185">Reference proteome</keyword>
<feature type="transmembrane region" description="Helical" evidence="5">
    <location>
        <begin position="57"/>
        <end position="83"/>
    </location>
</feature>
<feature type="transmembrane region" description="Helical" evidence="5">
    <location>
        <begin position="90"/>
        <end position="110"/>
    </location>
</feature>
<feature type="domain" description="Methyltransferase" evidence="6">
    <location>
        <begin position="296"/>
        <end position="417"/>
    </location>
</feature>
<feature type="transmembrane region" description="Helical" evidence="5">
    <location>
        <begin position="165"/>
        <end position="189"/>
    </location>
</feature>
<dbReference type="Proteomes" id="UP000243217">
    <property type="component" value="Unassembled WGS sequence"/>
</dbReference>
<dbReference type="STRING" id="74557.A0A1V9ZYA7"/>
<evidence type="ECO:0000256" key="1">
    <source>
        <dbReference type="ARBA" id="ARBA00004141"/>
    </source>
</evidence>
<evidence type="ECO:0000256" key="2">
    <source>
        <dbReference type="ARBA" id="ARBA00022692"/>
    </source>
</evidence>
<dbReference type="GO" id="GO:0016740">
    <property type="term" value="F:transferase activity"/>
    <property type="evidence" value="ECO:0007669"/>
    <property type="project" value="UniProtKB-KW"/>
</dbReference>
<name>A0A1V9ZYA7_9STRA</name>
<dbReference type="InterPro" id="IPR025714">
    <property type="entry name" value="Methyltranfer_dom"/>
</dbReference>
<dbReference type="Pfam" id="PF02535">
    <property type="entry name" value="Zip"/>
    <property type="match status" value="1"/>
</dbReference>
<dbReference type="GO" id="GO:0046873">
    <property type="term" value="F:metal ion transmembrane transporter activity"/>
    <property type="evidence" value="ECO:0007669"/>
    <property type="project" value="InterPro"/>
</dbReference>
<dbReference type="InterPro" id="IPR003689">
    <property type="entry name" value="ZIP"/>
</dbReference>
<dbReference type="GO" id="GO:0016020">
    <property type="term" value="C:membrane"/>
    <property type="evidence" value="ECO:0007669"/>
    <property type="project" value="UniProtKB-SubCell"/>
</dbReference>
<proteinExistence type="predicted"/>
<comment type="caution">
    <text evidence="7">The sequence shown here is derived from an EMBL/GenBank/DDBJ whole genome shotgun (WGS) entry which is preliminary data.</text>
</comment>
<dbReference type="OrthoDB" id="206598at2759"/>
<dbReference type="Pfam" id="PF13679">
    <property type="entry name" value="Methyltransf_32"/>
    <property type="match status" value="1"/>
</dbReference>
<evidence type="ECO:0000256" key="5">
    <source>
        <dbReference type="SAM" id="Phobius"/>
    </source>
</evidence>
<gene>
    <name evidence="7" type="ORF">THRCLA_04668</name>
</gene>
<sequence length="534" mass="58687">AVATPPSQTPHHDHLALNEVVKTATSRQISVLLFEFGVAIHSVIIGLNLGVVSGSTFTTLLTAICFHQFFEGVAVASSAVLAFSNVKPALLTVLGYSLTTPLGIIIGIGISTTYSSTSNTSLWVQGILDAISGGVLIYTGVVELLTNEYTNNREFHSKARGKRVVTYFFVAMGSCAMSILITSVLIGWWTMNGVLPSMTWGTWIDHGDMEASKGAKLQEKSNKHKRRAARGISTAKETLWFEQILNQIQTNHEELAVQYYRNPILDEKYEVIPWSRLPVGIHPKDGHLPLKRIQNKRHQVENLAIFLQSILRDGDVVVEFCAGSGYVALPLACQFPKCSFVLLDMKQPSLDIALERIELAGLKNVSIFCGRVEEFKSAFDVGIALHACGEATDMVLDKCLAAQAAYVLAPCCVGKIKHSQLEYPRSKSLQDAISRSEYEVLAKAADFGHSGQSALAINQTNINRRKCKSVLETDRNKRASEMFGYSTAMYIMHPFDATPKNDILVGLPRHRSKSSFSTFLSPQDVNDALYGISR</sequence>
<reference evidence="7 8" key="1">
    <citation type="journal article" date="2014" name="Genome Biol. Evol.">
        <title>The secreted proteins of Achlya hypogyna and Thraustotheca clavata identify the ancestral oomycete secretome and reveal gene acquisitions by horizontal gene transfer.</title>
        <authorList>
            <person name="Misner I."/>
            <person name="Blouin N."/>
            <person name="Leonard G."/>
            <person name="Richards T.A."/>
            <person name="Lane C.E."/>
        </authorList>
    </citation>
    <scope>NUCLEOTIDE SEQUENCE [LARGE SCALE GENOMIC DNA]</scope>
    <source>
        <strain evidence="7 8">ATCC 34112</strain>
    </source>
</reference>
<evidence type="ECO:0000313" key="7">
    <source>
        <dbReference type="EMBL" id="OQS03015.1"/>
    </source>
</evidence>
<keyword evidence="2 5" id="KW-0812">Transmembrane</keyword>
<organism evidence="7 8">
    <name type="scientific">Thraustotheca clavata</name>
    <dbReference type="NCBI Taxonomy" id="74557"/>
    <lineage>
        <taxon>Eukaryota</taxon>
        <taxon>Sar</taxon>
        <taxon>Stramenopiles</taxon>
        <taxon>Oomycota</taxon>
        <taxon>Saprolegniomycetes</taxon>
        <taxon>Saprolegniales</taxon>
        <taxon>Achlyaceae</taxon>
        <taxon>Thraustotheca</taxon>
    </lineage>
</organism>